<comment type="caution">
    <text evidence="1">The sequence shown here is derived from an EMBL/GenBank/DDBJ whole genome shotgun (WGS) entry which is preliminary data.</text>
</comment>
<evidence type="ECO:0000313" key="2">
    <source>
        <dbReference type="Proteomes" id="UP001303899"/>
    </source>
</evidence>
<reference evidence="1 2" key="1">
    <citation type="submission" date="2023-12" db="EMBL/GenBank/DDBJ databases">
        <title>Novel species of the genus Arcicella isolated from rivers.</title>
        <authorList>
            <person name="Lu H."/>
        </authorList>
    </citation>
    <scope>NUCLEOTIDE SEQUENCE [LARGE SCALE GENOMIC DNA]</scope>
    <source>
        <strain evidence="1 2">DC2W</strain>
    </source>
</reference>
<sequence>MSLINQIRTKECSQADQIYQYYLPEGRTGFLLKKLEDENEIKQKDELKSLFKEQIKILTSSIQEVEFSYQSNQSHFPIQVNLVTGERIYTNEFCWARGDLPVLLLLYKADEFFGEVHNKFIADTVGQVIAKRKNVEEVNRNPFIRHGTSGIALSFLKLFELSGKFFYKNAYEYWIEKTQLLGSENFKEENPDSLLDNYQGVNAVLNKGKMDWRSFFY</sequence>
<accession>A0ABU5SAN7</accession>
<dbReference type="RefSeq" id="WP_323698950.1">
    <property type="nucleotide sequence ID" value="NZ_JAYGIL010000038.1"/>
</dbReference>
<keyword evidence="2" id="KW-1185">Reference proteome</keyword>
<dbReference type="EMBL" id="JAYGIL010000038">
    <property type="protein sequence ID" value="MEA5405546.1"/>
    <property type="molecule type" value="Genomic_DNA"/>
</dbReference>
<evidence type="ECO:0000313" key="1">
    <source>
        <dbReference type="EMBL" id="MEA5405546.1"/>
    </source>
</evidence>
<gene>
    <name evidence="1" type="ORF">VB776_21580</name>
</gene>
<dbReference type="SUPFAM" id="SSF158745">
    <property type="entry name" value="LanC-like"/>
    <property type="match status" value="1"/>
</dbReference>
<proteinExistence type="predicted"/>
<protein>
    <submittedName>
        <fullName evidence="1">Uncharacterized protein</fullName>
    </submittedName>
</protein>
<organism evidence="1 2">
    <name type="scientific">Arcicella gelida</name>
    <dbReference type="NCBI Taxonomy" id="2984195"/>
    <lineage>
        <taxon>Bacteria</taxon>
        <taxon>Pseudomonadati</taxon>
        <taxon>Bacteroidota</taxon>
        <taxon>Cytophagia</taxon>
        <taxon>Cytophagales</taxon>
        <taxon>Flectobacillaceae</taxon>
        <taxon>Arcicella</taxon>
    </lineage>
</organism>
<name>A0ABU5SAN7_9BACT</name>
<dbReference type="Proteomes" id="UP001303899">
    <property type="component" value="Unassembled WGS sequence"/>
</dbReference>
<dbReference type="Gene3D" id="1.50.10.20">
    <property type="match status" value="1"/>
</dbReference>